<dbReference type="OrthoDB" id="5373615at2759"/>
<dbReference type="InterPro" id="IPR039228">
    <property type="entry name" value="SZRD1"/>
</dbReference>
<feature type="region of interest" description="Disordered" evidence="1">
    <location>
        <begin position="141"/>
        <end position="166"/>
    </location>
</feature>
<dbReference type="InParanoid" id="A0A482XBB4"/>
<reference evidence="3 4" key="1">
    <citation type="journal article" date="2017" name="Gigascience">
        <title>Genome sequence of the small brown planthopper, Laodelphax striatellus.</title>
        <authorList>
            <person name="Zhu J."/>
            <person name="Jiang F."/>
            <person name="Wang X."/>
            <person name="Yang P."/>
            <person name="Bao Y."/>
            <person name="Zhao W."/>
            <person name="Wang W."/>
            <person name="Lu H."/>
            <person name="Wang Q."/>
            <person name="Cui N."/>
            <person name="Li J."/>
            <person name="Chen X."/>
            <person name="Luo L."/>
            <person name="Yu J."/>
            <person name="Kang L."/>
            <person name="Cui F."/>
        </authorList>
    </citation>
    <scope>NUCLEOTIDE SEQUENCE [LARGE SCALE GENOMIC DNA]</scope>
    <source>
        <strain evidence="3">Lst14</strain>
    </source>
</reference>
<feature type="compositionally biased region" description="Polar residues" evidence="1">
    <location>
        <begin position="88"/>
        <end position="97"/>
    </location>
</feature>
<dbReference type="Pfam" id="PF12752">
    <property type="entry name" value="SUZ"/>
    <property type="match status" value="1"/>
</dbReference>
<feature type="domain" description="SUZ" evidence="2">
    <location>
        <begin position="56"/>
        <end position="137"/>
    </location>
</feature>
<sequence length="166" mass="19043">MEIGDGFQMHIFNMATGTEVEELESWEDLTDEILERNLAKMKTITTTEKPDVDQNATTVLLDSNDIRSRFLNQHTAPAVKILKRPNAAAQSQTQRLSHATGDMSPCVNGEARPQRKSLQQREMEYAEARLRILGQAHCPEEKELTFQERSIQSLERPKTRSIHQRR</sequence>
<dbReference type="AlphaFoldDB" id="A0A482XBB4"/>
<evidence type="ECO:0000259" key="2">
    <source>
        <dbReference type="PROSITE" id="PS51673"/>
    </source>
</evidence>
<name>A0A482XBB4_LAOST</name>
<proteinExistence type="predicted"/>
<comment type="caution">
    <text evidence="3">The sequence shown here is derived from an EMBL/GenBank/DDBJ whole genome shotgun (WGS) entry which is preliminary data.</text>
</comment>
<evidence type="ECO:0000313" key="4">
    <source>
        <dbReference type="Proteomes" id="UP000291343"/>
    </source>
</evidence>
<dbReference type="PANTHER" id="PTHR31796:SF2">
    <property type="entry name" value="SUZ DOMAIN-CONTAINING PROTEIN 1"/>
    <property type="match status" value="1"/>
</dbReference>
<protein>
    <recommendedName>
        <fullName evidence="2">SUZ domain-containing protein</fullName>
    </recommendedName>
</protein>
<evidence type="ECO:0000256" key="1">
    <source>
        <dbReference type="SAM" id="MobiDB-lite"/>
    </source>
</evidence>
<dbReference type="Proteomes" id="UP000291343">
    <property type="component" value="Unassembled WGS sequence"/>
</dbReference>
<gene>
    <name evidence="3" type="ORF">LSTR_LSTR013347</name>
</gene>
<dbReference type="PROSITE" id="PS51673">
    <property type="entry name" value="SUZ"/>
    <property type="match status" value="1"/>
</dbReference>
<feature type="region of interest" description="Disordered" evidence="1">
    <location>
        <begin position="85"/>
        <end position="120"/>
    </location>
</feature>
<dbReference type="STRING" id="195883.A0A482XBB4"/>
<organism evidence="3 4">
    <name type="scientific">Laodelphax striatellus</name>
    <name type="common">Small brown planthopper</name>
    <name type="synonym">Delphax striatella</name>
    <dbReference type="NCBI Taxonomy" id="195883"/>
    <lineage>
        <taxon>Eukaryota</taxon>
        <taxon>Metazoa</taxon>
        <taxon>Ecdysozoa</taxon>
        <taxon>Arthropoda</taxon>
        <taxon>Hexapoda</taxon>
        <taxon>Insecta</taxon>
        <taxon>Pterygota</taxon>
        <taxon>Neoptera</taxon>
        <taxon>Paraneoptera</taxon>
        <taxon>Hemiptera</taxon>
        <taxon>Auchenorrhyncha</taxon>
        <taxon>Fulgoroidea</taxon>
        <taxon>Delphacidae</taxon>
        <taxon>Criomorphinae</taxon>
        <taxon>Laodelphax</taxon>
    </lineage>
</organism>
<dbReference type="PANTHER" id="PTHR31796">
    <property type="entry name" value="SUZ DOMAIN-CONTAINING PROTEIN 1"/>
    <property type="match status" value="1"/>
</dbReference>
<keyword evidence="4" id="KW-1185">Reference proteome</keyword>
<dbReference type="InterPro" id="IPR024771">
    <property type="entry name" value="SUZ"/>
</dbReference>
<evidence type="ECO:0000313" key="3">
    <source>
        <dbReference type="EMBL" id="RZF42758.1"/>
    </source>
</evidence>
<dbReference type="EMBL" id="QKKF02014409">
    <property type="protein sequence ID" value="RZF42758.1"/>
    <property type="molecule type" value="Genomic_DNA"/>
</dbReference>
<accession>A0A482XBB4</accession>